<keyword evidence="1" id="KW-0732">Signal</keyword>
<protein>
    <submittedName>
        <fullName evidence="2">Uncharacterized protein</fullName>
    </submittedName>
</protein>
<sequence>MRQSFGLAGLVLSAILLAGMAARADEIGPLAGKRFGAGPKVVVVLLHGDVSRGGPADYLYPVAEGIAQRHPGASVYAVLRPGYEDAAGLVSPGSNNGRRDHYTEENNDLVAAALQAVKVPGVPLVVLGHSGGAAQLGVVIARHPGLVDTAILAACPCDILRWREMQGRRPWDLSQSPQAFADDVPATTHIRALTGTADDNTDPVLAEDYVASLSGRGVDAVFQPVPGAGHDFNGTFAAAAVAVVETEIDRIR</sequence>
<gene>
    <name evidence="2" type="ORF">DKG74_09105</name>
</gene>
<comment type="caution">
    <text evidence="2">The sequence shown here is derived from an EMBL/GenBank/DDBJ whole genome shotgun (WGS) entry which is preliminary data.</text>
</comment>
<dbReference type="Proteomes" id="UP000245461">
    <property type="component" value="Unassembled WGS sequence"/>
</dbReference>
<evidence type="ECO:0000256" key="1">
    <source>
        <dbReference type="SAM" id="SignalP"/>
    </source>
</evidence>
<evidence type="ECO:0000313" key="2">
    <source>
        <dbReference type="EMBL" id="PWR24265.1"/>
    </source>
</evidence>
<dbReference type="RefSeq" id="WP_109904922.1">
    <property type="nucleotide sequence ID" value="NZ_QGLE01000004.1"/>
</dbReference>
<dbReference type="AlphaFoldDB" id="A0A317EGC7"/>
<name>A0A317EGC7_9PROT</name>
<feature type="chain" id="PRO_5016388316" evidence="1">
    <location>
        <begin position="25"/>
        <end position="252"/>
    </location>
</feature>
<evidence type="ECO:0000313" key="3">
    <source>
        <dbReference type="Proteomes" id="UP000245461"/>
    </source>
</evidence>
<organism evidence="2 3">
    <name type="scientific">Zavarzinia aquatilis</name>
    <dbReference type="NCBI Taxonomy" id="2211142"/>
    <lineage>
        <taxon>Bacteria</taxon>
        <taxon>Pseudomonadati</taxon>
        <taxon>Pseudomonadota</taxon>
        <taxon>Alphaproteobacteria</taxon>
        <taxon>Rhodospirillales</taxon>
        <taxon>Zavarziniaceae</taxon>
        <taxon>Zavarzinia</taxon>
    </lineage>
</organism>
<dbReference type="GO" id="GO:0008236">
    <property type="term" value="F:serine-type peptidase activity"/>
    <property type="evidence" value="ECO:0007669"/>
    <property type="project" value="InterPro"/>
</dbReference>
<dbReference type="EMBL" id="QGLE01000004">
    <property type="protein sequence ID" value="PWR24265.1"/>
    <property type="molecule type" value="Genomic_DNA"/>
</dbReference>
<dbReference type="Gene3D" id="3.40.50.1820">
    <property type="entry name" value="alpha/beta hydrolase"/>
    <property type="match status" value="1"/>
</dbReference>
<dbReference type="SUPFAM" id="SSF53474">
    <property type="entry name" value="alpha/beta-Hydrolases"/>
    <property type="match status" value="1"/>
</dbReference>
<dbReference type="InterPro" id="IPR029058">
    <property type="entry name" value="AB_hydrolase_fold"/>
</dbReference>
<feature type="signal peptide" evidence="1">
    <location>
        <begin position="1"/>
        <end position="24"/>
    </location>
</feature>
<proteinExistence type="predicted"/>
<dbReference type="OrthoDB" id="880990at2"/>
<keyword evidence="3" id="KW-1185">Reference proteome</keyword>
<accession>A0A317EGC7</accession>
<dbReference type="GO" id="GO:0006508">
    <property type="term" value="P:proteolysis"/>
    <property type="evidence" value="ECO:0007669"/>
    <property type="project" value="InterPro"/>
</dbReference>
<reference evidence="2 3" key="1">
    <citation type="submission" date="2018-05" db="EMBL/GenBank/DDBJ databases">
        <title>Zavarzinia sp. HR-AS.</title>
        <authorList>
            <person name="Lee Y."/>
            <person name="Jeon C.O."/>
        </authorList>
    </citation>
    <scope>NUCLEOTIDE SEQUENCE [LARGE SCALE GENOMIC DNA]</scope>
    <source>
        <strain evidence="2 3">HR-AS</strain>
    </source>
</reference>